<dbReference type="GO" id="GO:0016787">
    <property type="term" value="F:hydrolase activity"/>
    <property type="evidence" value="ECO:0007669"/>
    <property type="project" value="UniProtKB-KW"/>
</dbReference>
<dbReference type="PANTHER" id="PTHR48081:SF8">
    <property type="entry name" value="ALPHA_BETA HYDROLASE FOLD-3 DOMAIN-CONTAINING PROTEIN-RELATED"/>
    <property type="match status" value="1"/>
</dbReference>
<dbReference type="InterPro" id="IPR050300">
    <property type="entry name" value="GDXG_lipolytic_enzyme"/>
</dbReference>
<name>A0AA37UVB1_9MYCO</name>
<reference evidence="6" key="2">
    <citation type="submission" date="2018-04" db="EMBL/GenBank/DDBJ databases">
        <title>Draft genome sequence of Mycobacterium montefiorense isolated from Japanese black salamander.</title>
        <authorList>
            <person name="Fukano H."/>
            <person name="Yoshida M."/>
            <person name="Shimizu A."/>
            <person name="Iwao H."/>
            <person name="Kurata O."/>
            <person name="Katayama Y."/>
            <person name="Omatsu T."/>
            <person name="Mizutani T."/>
            <person name="Wada S."/>
            <person name="Hoshino Y."/>
        </authorList>
    </citation>
    <scope>NUCLEOTIDE SEQUENCE [LARGE SCALE GENOMIC DNA]</scope>
    <source>
        <strain evidence="6">BS</strain>
    </source>
</reference>
<reference evidence="5" key="3">
    <citation type="journal article" date="2022" name="Microbiol. Resour. Announc.">
        <title>Draft Genome Sequences of Eight Mycobacterium montefiorense Strains Isolated from Salamanders in Captivity.</title>
        <authorList>
            <person name="Komine T."/>
            <person name="Ihara H."/>
            <person name="Fukano H."/>
            <person name="Hoshino Y."/>
            <person name="Kurata O."/>
            <person name="Wada S."/>
        </authorList>
    </citation>
    <scope>NUCLEOTIDE SEQUENCE</scope>
    <source>
        <strain evidence="5">NJB18185</strain>
    </source>
</reference>
<dbReference type="FunFam" id="3.40.50.1820:FF:000089">
    <property type="entry name" value="Alpha/beta hydrolase"/>
    <property type="match status" value="1"/>
</dbReference>
<comment type="caution">
    <text evidence="5">The sequence shown here is derived from an EMBL/GenBank/DDBJ whole genome shotgun (WGS) entry which is preliminary data.</text>
</comment>
<evidence type="ECO:0000313" key="6">
    <source>
        <dbReference type="Proteomes" id="UP000245060"/>
    </source>
</evidence>
<keyword evidence="6" id="KW-1185">Reference proteome</keyword>
<dbReference type="EMBL" id="BQYH01000029">
    <property type="protein sequence ID" value="GKU74225.1"/>
    <property type="molecule type" value="Genomic_DNA"/>
</dbReference>
<evidence type="ECO:0000259" key="3">
    <source>
        <dbReference type="Pfam" id="PF07859"/>
    </source>
</evidence>
<evidence type="ECO:0000256" key="1">
    <source>
        <dbReference type="ARBA" id="ARBA00010515"/>
    </source>
</evidence>
<dbReference type="Pfam" id="PF07859">
    <property type="entry name" value="Abhydrolase_3"/>
    <property type="match status" value="1"/>
</dbReference>
<dbReference type="InterPro" id="IPR029058">
    <property type="entry name" value="AB_hydrolase_fold"/>
</dbReference>
<evidence type="ECO:0000313" key="7">
    <source>
        <dbReference type="Proteomes" id="UP001139505"/>
    </source>
</evidence>
<keyword evidence="2" id="KW-0378">Hydrolase</keyword>
<dbReference type="InterPro" id="IPR013094">
    <property type="entry name" value="AB_hydrolase_3"/>
</dbReference>
<gene>
    <name evidence="5" type="primary">lipN_2</name>
    <name evidence="4" type="ORF">MmonteBS_41450</name>
    <name evidence="5" type="ORF">NJB18185_39960</name>
</gene>
<proteinExistence type="inferred from homology"/>
<evidence type="ECO:0000313" key="4">
    <source>
        <dbReference type="EMBL" id="GBG39773.1"/>
    </source>
</evidence>
<reference evidence="4" key="1">
    <citation type="journal article" date="2018" name="Genome Announc.">
        <title>Draft Genome Sequence of Mycobacterium montefiorense Isolated from Japanese Black Salamander (Hynobius nigrescens).</title>
        <authorList>
            <person name="Fukano H."/>
            <person name="Yoshida M."/>
            <person name="Shimizu A."/>
            <person name="Iwao H."/>
            <person name="Katayama Y."/>
            <person name="Omatsu T."/>
            <person name="Mizutani T."/>
            <person name="Kurata O."/>
            <person name="Wada S."/>
            <person name="Hoshino Y."/>
        </authorList>
    </citation>
    <scope>NUCLEOTIDE SEQUENCE</scope>
    <source>
        <strain evidence="4">BS</strain>
    </source>
</reference>
<dbReference type="AlphaFoldDB" id="A0AA37UVB1"/>
<comment type="similarity">
    <text evidence="1">Belongs to the 'GDXG' lipolytic enzyme family.</text>
</comment>
<evidence type="ECO:0000256" key="2">
    <source>
        <dbReference type="ARBA" id="ARBA00022801"/>
    </source>
</evidence>
<reference evidence="5" key="4">
    <citation type="submission" date="2022-04" db="EMBL/GenBank/DDBJ databases">
        <authorList>
            <person name="Komine T."/>
            <person name="Fukano H."/>
            <person name="Wada S."/>
        </authorList>
    </citation>
    <scope>NUCLEOTIDE SEQUENCE</scope>
    <source>
        <strain evidence="5">NJB18185</strain>
    </source>
</reference>
<dbReference type="SUPFAM" id="SSF53474">
    <property type="entry name" value="alpha/beta-Hydrolases"/>
    <property type="match status" value="1"/>
</dbReference>
<sequence>MLIGRRATTIDGNVLDPTLQIMLAARKAMGLENLTDGDRPAVVRKNVRETIAPFNRNPIAGIVVNDLTIPGAEGPIAARHYRSEQAGRAPLLVFYHGGAFIFCDLDTHDRLCRLICRDAGVQVLSVDYRLAPEHPAPAGLEDCYAVYRWAVSHVDDLQADPGKICVGGDSAGGNLAAVVAHQARDDGISPALQLLLYPVIDLGADTASRKLFAEGFLLTARDLALMSSYYLDGSGVDAADPRVCPLRGENLTGLPPAIVATAGFDPLRDEGESYAAALEAAGNVVDLRRFGSLIHGFGQFDALGGACASAVAEITSALRAHLRHQSS</sequence>
<dbReference type="PANTHER" id="PTHR48081">
    <property type="entry name" value="AB HYDROLASE SUPERFAMILY PROTEIN C4A8.06C"/>
    <property type="match status" value="1"/>
</dbReference>
<dbReference type="Proteomes" id="UP000245060">
    <property type="component" value="Unassembled WGS sequence"/>
</dbReference>
<organism evidence="5 7">
    <name type="scientific">Mycobacterium montefiorense</name>
    <dbReference type="NCBI Taxonomy" id="154654"/>
    <lineage>
        <taxon>Bacteria</taxon>
        <taxon>Bacillati</taxon>
        <taxon>Actinomycetota</taxon>
        <taxon>Actinomycetes</taxon>
        <taxon>Mycobacteriales</taxon>
        <taxon>Mycobacteriaceae</taxon>
        <taxon>Mycobacterium</taxon>
        <taxon>Mycobacterium simiae complex</taxon>
    </lineage>
</organism>
<feature type="domain" description="Alpha/beta hydrolase fold-3" evidence="3">
    <location>
        <begin position="92"/>
        <end position="297"/>
    </location>
</feature>
<protein>
    <submittedName>
        <fullName evidence="5">Lipase</fullName>
    </submittedName>
</protein>
<accession>A0AA37UVB1</accession>
<evidence type="ECO:0000313" key="5">
    <source>
        <dbReference type="EMBL" id="GKU74225.1"/>
    </source>
</evidence>
<dbReference type="EMBL" id="BFCH01000021">
    <property type="protein sequence ID" value="GBG39773.1"/>
    <property type="molecule type" value="Genomic_DNA"/>
</dbReference>
<dbReference type="Gene3D" id="3.40.50.1820">
    <property type="entry name" value="alpha/beta hydrolase"/>
    <property type="match status" value="1"/>
</dbReference>
<dbReference type="Proteomes" id="UP001139505">
    <property type="component" value="Unassembled WGS sequence"/>
</dbReference>